<proteinExistence type="predicted"/>
<evidence type="ECO:0000313" key="2">
    <source>
        <dbReference type="Proteomes" id="UP000288071"/>
    </source>
</evidence>
<dbReference type="AlphaFoldDB" id="A0A3S3M0A0"/>
<dbReference type="EMBL" id="SAVA01000003">
    <property type="protein sequence ID" value="RWR53336.1"/>
    <property type="molecule type" value="Genomic_DNA"/>
</dbReference>
<reference evidence="1" key="1">
    <citation type="submission" date="2019-01" db="EMBL/GenBank/DDBJ databases">
        <title>Sinorhodobacter populi sp. nov. isolated from the symptomatic bark tissue of Populus euramericana canker.</title>
        <authorList>
            <person name="Xu G."/>
        </authorList>
    </citation>
    <scope>NUCLEOTIDE SEQUENCE [LARGE SCALE GENOMIC DNA]</scope>
    <source>
        <strain evidence="1">CGMCC 1.12963</strain>
    </source>
</reference>
<dbReference type="RefSeq" id="WP_128155600.1">
    <property type="nucleotide sequence ID" value="NZ_JBHSOM010000009.1"/>
</dbReference>
<evidence type="ECO:0000313" key="1">
    <source>
        <dbReference type="EMBL" id="RWR53336.1"/>
    </source>
</evidence>
<dbReference type="Proteomes" id="UP000288071">
    <property type="component" value="Unassembled WGS sequence"/>
</dbReference>
<accession>A0A3S3M0A0</accession>
<sequence>MGDAIAIRVLMQHLEVNEEAAAVWVDYIENLTFGHDPVIYDLKRDVENLENLERALNLVLEALDFGAMTQAARDDLGRRLIWGPHTDTLISRSGEEASSFDLEILSYPEKVGRKAADSLQALEDNFLTIRGAIRSTKRHIEKSPSARIGTGRINFSGIQLVKSAREVWRFATGNDAPNKALNPASRFGKFLCDLFEAFEIGGDPRAAFRAWAATQ</sequence>
<gene>
    <name evidence="1" type="ORF">EOW66_06395</name>
</gene>
<comment type="caution">
    <text evidence="1">The sequence shown here is derived from an EMBL/GenBank/DDBJ whole genome shotgun (WGS) entry which is preliminary data.</text>
</comment>
<name>A0A3S3M0A0_9RHOB</name>
<reference evidence="1" key="2">
    <citation type="submission" date="2019-01" db="EMBL/GenBank/DDBJ databases">
        <authorList>
            <person name="Li Y."/>
        </authorList>
    </citation>
    <scope>NUCLEOTIDE SEQUENCE [LARGE SCALE GENOMIC DNA]</scope>
    <source>
        <strain evidence="1">CGMCC 1.12963</strain>
    </source>
</reference>
<keyword evidence="2" id="KW-1185">Reference proteome</keyword>
<organism evidence="1 2">
    <name type="scientific">Paenirhodobacter huangdaonensis</name>
    <dbReference type="NCBI Taxonomy" id="2501515"/>
    <lineage>
        <taxon>Bacteria</taxon>
        <taxon>Pseudomonadati</taxon>
        <taxon>Pseudomonadota</taxon>
        <taxon>Alphaproteobacteria</taxon>
        <taxon>Rhodobacterales</taxon>
        <taxon>Rhodobacter group</taxon>
        <taxon>Paenirhodobacter</taxon>
    </lineage>
</organism>
<protein>
    <submittedName>
        <fullName evidence="1">Uncharacterized protein</fullName>
    </submittedName>
</protein>